<evidence type="ECO:0000313" key="2">
    <source>
        <dbReference type="EMBL" id="KAH1128764.1"/>
    </source>
</evidence>
<accession>A0A9D4AKK8</accession>
<dbReference type="AlphaFoldDB" id="A0A9D4AKK8"/>
<keyword evidence="3" id="KW-1185">Reference proteome</keyword>
<evidence type="ECO:0000256" key="1">
    <source>
        <dbReference type="SAM" id="MobiDB-lite"/>
    </source>
</evidence>
<dbReference type="EMBL" id="JAIQCV010000001">
    <property type="protein sequence ID" value="KAH1128764.1"/>
    <property type="molecule type" value="Genomic_DNA"/>
</dbReference>
<sequence length="178" mass="20407">MEQRCVQKLLETMTIAESMVKLGLRKYKLECSKSEENGIYEKDHKEDNDGNSNDDNDGNRKPQVEKKKPNRKMDKLKLFLCDGSYMLKKCLKKFVLSNKEMPKGKALRLGSSARVLKPIKSKCPKKSLIEGDDGTSKEPKMLGLSKGKVEAKRAKMSKKKRVKCFLFRGLYELRNCPK</sequence>
<name>A0A9D4AKK8_9ROSI</name>
<comment type="caution">
    <text evidence="2">The sequence shown here is derived from an EMBL/GenBank/DDBJ whole genome shotgun (WGS) entry which is preliminary data.</text>
</comment>
<proteinExistence type="predicted"/>
<dbReference type="Proteomes" id="UP000828251">
    <property type="component" value="Unassembled WGS sequence"/>
</dbReference>
<organism evidence="2 3">
    <name type="scientific">Gossypium stocksii</name>
    <dbReference type="NCBI Taxonomy" id="47602"/>
    <lineage>
        <taxon>Eukaryota</taxon>
        <taxon>Viridiplantae</taxon>
        <taxon>Streptophyta</taxon>
        <taxon>Embryophyta</taxon>
        <taxon>Tracheophyta</taxon>
        <taxon>Spermatophyta</taxon>
        <taxon>Magnoliopsida</taxon>
        <taxon>eudicotyledons</taxon>
        <taxon>Gunneridae</taxon>
        <taxon>Pentapetalae</taxon>
        <taxon>rosids</taxon>
        <taxon>malvids</taxon>
        <taxon>Malvales</taxon>
        <taxon>Malvaceae</taxon>
        <taxon>Malvoideae</taxon>
        <taxon>Gossypium</taxon>
    </lineage>
</organism>
<protein>
    <submittedName>
        <fullName evidence="2">Uncharacterized protein</fullName>
    </submittedName>
</protein>
<feature type="compositionally biased region" description="Basic and acidic residues" evidence="1">
    <location>
        <begin position="38"/>
        <end position="48"/>
    </location>
</feature>
<reference evidence="2 3" key="1">
    <citation type="journal article" date="2021" name="Plant Biotechnol. J.">
        <title>Multi-omics assisted identification of the key and species-specific regulatory components of drought-tolerant mechanisms in Gossypium stocksii.</title>
        <authorList>
            <person name="Yu D."/>
            <person name="Ke L."/>
            <person name="Zhang D."/>
            <person name="Wu Y."/>
            <person name="Sun Y."/>
            <person name="Mei J."/>
            <person name="Sun J."/>
            <person name="Sun Y."/>
        </authorList>
    </citation>
    <scope>NUCLEOTIDE SEQUENCE [LARGE SCALE GENOMIC DNA]</scope>
    <source>
        <strain evidence="3">cv. E1</strain>
        <tissue evidence="2">Leaf</tissue>
    </source>
</reference>
<evidence type="ECO:0000313" key="3">
    <source>
        <dbReference type="Proteomes" id="UP000828251"/>
    </source>
</evidence>
<feature type="compositionally biased region" description="Basic and acidic residues" evidence="1">
    <location>
        <begin position="57"/>
        <end position="70"/>
    </location>
</feature>
<feature type="region of interest" description="Disordered" evidence="1">
    <location>
        <begin position="38"/>
        <end position="70"/>
    </location>
</feature>
<gene>
    <name evidence="2" type="ORF">J1N35_000142</name>
</gene>